<evidence type="ECO:0000256" key="1">
    <source>
        <dbReference type="ARBA" id="ARBA00010928"/>
    </source>
</evidence>
<gene>
    <name evidence="5" type="ORF">EBT44_02610</name>
</gene>
<dbReference type="PANTHER" id="PTHR43708">
    <property type="entry name" value="CONSERVED EXPRESSED OXIDOREDUCTASE (EUROFUNG)"/>
    <property type="match status" value="1"/>
</dbReference>
<dbReference type="EMBL" id="RFXN01000020">
    <property type="protein sequence ID" value="NBR93727.1"/>
    <property type="molecule type" value="Genomic_DNA"/>
</dbReference>
<dbReference type="GO" id="GO:0000166">
    <property type="term" value="F:nucleotide binding"/>
    <property type="evidence" value="ECO:0007669"/>
    <property type="project" value="InterPro"/>
</dbReference>
<comment type="similarity">
    <text evidence="1">Belongs to the Gfo/Idh/MocA family.</text>
</comment>
<reference evidence="5" key="1">
    <citation type="submission" date="2018-10" db="EMBL/GenBank/DDBJ databases">
        <title>Iterative Subtractive Binning of Freshwater Chronoseries Metagenomes Recovers Nearly Complete Genomes from over Four Hundred Novel Species.</title>
        <authorList>
            <person name="Rodriguez-R L.M."/>
            <person name="Tsementzi D."/>
            <person name="Luo C."/>
            <person name="Konstantinidis K.T."/>
        </authorList>
    </citation>
    <scope>NUCLEOTIDE SEQUENCE</scope>
    <source>
        <strain evidence="5">WB5_2A_028</strain>
    </source>
</reference>
<accession>A0A965GDM4</accession>
<evidence type="ECO:0000259" key="4">
    <source>
        <dbReference type="Pfam" id="PF02894"/>
    </source>
</evidence>
<dbReference type="InterPro" id="IPR000683">
    <property type="entry name" value="Gfo/Idh/MocA-like_OxRdtase_N"/>
</dbReference>
<keyword evidence="2" id="KW-0560">Oxidoreductase</keyword>
<dbReference type="Gene3D" id="3.40.50.720">
    <property type="entry name" value="NAD(P)-binding Rossmann-like Domain"/>
    <property type="match status" value="1"/>
</dbReference>
<dbReference type="Pfam" id="PF02894">
    <property type="entry name" value="GFO_IDH_MocA_C"/>
    <property type="match status" value="1"/>
</dbReference>
<evidence type="ECO:0000259" key="3">
    <source>
        <dbReference type="Pfam" id="PF01408"/>
    </source>
</evidence>
<feature type="domain" description="Gfo/Idh/MocA-like oxidoreductase N-terminal" evidence="3">
    <location>
        <begin position="5"/>
        <end position="120"/>
    </location>
</feature>
<name>A0A965GDM4_9PROT</name>
<dbReference type="PANTHER" id="PTHR43708:SF5">
    <property type="entry name" value="CONSERVED EXPRESSED OXIDOREDUCTASE (EUROFUNG)-RELATED"/>
    <property type="match status" value="1"/>
</dbReference>
<dbReference type="SUPFAM" id="SSF51735">
    <property type="entry name" value="NAD(P)-binding Rossmann-fold domains"/>
    <property type="match status" value="1"/>
</dbReference>
<dbReference type="Proteomes" id="UP000740727">
    <property type="component" value="Unassembled WGS sequence"/>
</dbReference>
<dbReference type="GO" id="GO:0016491">
    <property type="term" value="F:oxidoreductase activity"/>
    <property type="evidence" value="ECO:0007669"/>
    <property type="project" value="UniProtKB-KW"/>
</dbReference>
<proteinExistence type="inferred from homology"/>
<dbReference type="InterPro" id="IPR036291">
    <property type="entry name" value="NAD(P)-bd_dom_sf"/>
</dbReference>
<feature type="domain" description="Gfo/Idh/MocA-like oxidoreductase C-terminal" evidence="4">
    <location>
        <begin position="134"/>
        <end position="336"/>
    </location>
</feature>
<evidence type="ECO:0000313" key="6">
    <source>
        <dbReference type="Proteomes" id="UP000740727"/>
    </source>
</evidence>
<dbReference type="InterPro" id="IPR004104">
    <property type="entry name" value="Gfo/Idh/MocA-like_OxRdtase_C"/>
</dbReference>
<sequence>MSTLRAGLVGFGLGGRVFHAPLLVGAGFEVAAILTNSPERIAAAKEDFPNAPIAGNMEELLAGELDLVVISSANQVHAEQALKAIEAGITTVIDKPVGRDLPETKAILAAAESAGVKVSAFFNRRWDSDALSLKRIIRERSLGPIHRFESRFERYKPELATFGWRDQSDRESGGGWLLDIQTHLVAGALDLFGPAEVAFAAMRNIRGAADDDVIIVLHHLMGVDSYLTASAVSGYTGPRVRVSARGGSVVIDDLDPQEEMLKRGEIPLGGAWSTPTASPMKFYRGDNSSFEVLPGENGNYVEFYLQVKRAITENGPMPVANKDALEVARLIDIAREISLR</sequence>
<dbReference type="SUPFAM" id="SSF55347">
    <property type="entry name" value="Glyceraldehyde-3-phosphate dehydrogenase-like, C-terminal domain"/>
    <property type="match status" value="1"/>
</dbReference>
<protein>
    <submittedName>
        <fullName evidence="5">Dehydrogenase</fullName>
    </submittedName>
</protein>
<comment type="caution">
    <text evidence="5">The sequence shown here is derived from an EMBL/GenBank/DDBJ whole genome shotgun (WGS) entry which is preliminary data.</text>
</comment>
<evidence type="ECO:0000313" key="5">
    <source>
        <dbReference type="EMBL" id="NBR93727.1"/>
    </source>
</evidence>
<dbReference type="Gene3D" id="3.30.360.10">
    <property type="entry name" value="Dihydrodipicolinate Reductase, domain 2"/>
    <property type="match status" value="1"/>
</dbReference>
<evidence type="ECO:0000256" key="2">
    <source>
        <dbReference type="ARBA" id="ARBA00023002"/>
    </source>
</evidence>
<dbReference type="AlphaFoldDB" id="A0A965GDM4"/>
<organism evidence="5 6">
    <name type="scientific">Candidatus Fonsibacter lacus</name>
    <dbReference type="NCBI Taxonomy" id="2576439"/>
    <lineage>
        <taxon>Bacteria</taxon>
        <taxon>Pseudomonadati</taxon>
        <taxon>Pseudomonadota</taxon>
        <taxon>Alphaproteobacteria</taxon>
        <taxon>Candidatus Pelagibacterales</taxon>
        <taxon>Candidatus Pelagibacterales incertae sedis</taxon>
        <taxon>Candidatus Fonsibacter</taxon>
    </lineage>
</organism>
<dbReference type="Pfam" id="PF01408">
    <property type="entry name" value="GFO_IDH_MocA"/>
    <property type="match status" value="1"/>
</dbReference>
<dbReference type="InterPro" id="IPR051317">
    <property type="entry name" value="Gfo/Idh/MocA_oxidoreduct"/>
</dbReference>